<feature type="region of interest" description="Disordered" evidence="5">
    <location>
        <begin position="39"/>
        <end position="116"/>
    </location>
</feature>
<dbReference type="Ensembl" id="ENSNPET00000006712.1">
    <property type="protein sequence ID" value="ENSNPEP00000006551.1"/>
    <property type="gene ID" value="ENSNPEG00000004957.1"/>
</dbReference>
<dbReference type="InterPro" id="IPR050731">
    <property type="entry name" value="HRD1_E3_ubiq-ligases"/>
</dbReference>
<dbReference type="InterPro" id="IPR001841">
    <property type="entry name" value="Znf_RING"/>
</dbReference>
<dbReference type="Gene3D" id="3.30.40.10">
    <property type="entry name" value="Zinc/RING finger domain, C3HC4 (zinc finger)"/>
    <property type="match status" value="1"/>
</dbReference>
<dbReference type="Proteomes" id="UP000694420">
    <property type="component" value="Unplaced"/>
</dbReference>
<evidence type="ECO:0000256" key="1">
    <source>
        <dbReference type="ARBA" id="ARBA00022723"/>
    </source>
</evidence>
<dbReference type="SUPFAM" id="SSF57850">
    <property type="entry name" value="RING/U-box"/>
    <property type="match status" value="1"/>
</dbReference>
<dbReference type="PANTHER" id="PTHR22763">
    <property type="entry name" value="RING ZINC FINGER PROTEIN"/>
    <property type="match status" value="1"/>
</dbReference>
<evidence type="ECO:0000259" key="6">
    <source>
        <dbReference type="PROSITE" id="PS50089"/>
    </source>
</evidence>
<reference evidence="7" key="2">
    <citation type="submission" date="2025-09" db="UniProtKB">
        <authorList>
            <consortium name="Ensembl"/>
        </authorList>
    </citation>
    <scope>IDENTIFICATION</scope>
</reference>
<dbReference type="GO" id="GO:0012505">
    <property type="term" value="C:endomembrane system"/>
    <property type="evidence" value="ECO:0007669"/>
    <property type="project" value="TreeGrafter"/>
</dbReference>
<dbReference type="GO" id="GO:0036503">
    <property type="term" value="P:ERAD pathway"/>
    <property type="evidence" value="ECO:0007669"/>
    <property type="project" value="TreeGrafter"/>
</dbReference>
<protein>
    <recommendedName>
        <fullName evidence="6">RING-type domain-containing protein</fullName>
    </recommendedName>
</protein>
<feature type="compositionally biased region" description="Polar residues" evidence="5">
    <location>
        <begin position="48"/>
        <end position="62"/>
    </location>
</feature>
<organism evidence="7 8">
    <name type="scientific">Nothoprocta perdicaria</name>
    <name type="common">Chilean tinamou</name>
    <name type="synonym">Crypturus perdicarius</name>
    <dbReference type="NCBI Taxonomy" id="30464"/>
    <lineage>
        <taxon>Eukaryota</taxon>
        <taxon>Metazoa</taxon>
        <taxon>Chordata</taxon>
        <taxon>Craniata</taxon>
        <taxon>Vertebrata</taxon>
        <taxon>Euteleostomi</taxon>
        <taxon>Archelosauria</taxon>
        <taxon>Archosauria</taxon>
        <taxon>Dinosauria</taxon>
        <taxon>Saurischia</taxon>
        <taxon>Theropoda</taxon>
        <taxon>Coelurosauria</taxon>
        <taxon>Aves</taxon>
        <taxon>Palaeognathae</taxon>
        <taxon>Tinamiformes</taxon>
        <taxon>Tinamidae</taxon>
        <taxon>Nothoprocta</taxon>
    </lineage>
</organism>
<evidence type="ECO:0000256" key="2">
    <source>
        <dbReference type="ARBA" id="ARBA00022771"/>
    </source>
</evidence>
<evidence type="ECO:0000313" key="7">
    <source>
        <dbReference type="Ensembl" id="ENSNPEP00000006551.1"/>
    </source>
</evidence>
<dbReference type="GO" id="GO:0061630">
    <property type="term" value="F:ubiquitin protein ligase activity"/>
    <property type="evidence" value="ECO:0007669"/>
    <property type="project" value="TreeGrafter"/>
</dbReference>
<sequence>MKSAVITPCSHFFHAGCLKKWLYVQETCPLCHCQLKNPSQLPGPASEPVQQPNPGAEQNTNPGDAAEPPGVECDNGPNVKESPSQSNGQVVGGRDSQEASPETEGSASVDCEPSPCETRQGAAFAAELVPAPEGCPARDPRVCVQL</sequence>
<dbReference type="PANTHER" id="PTHR22763:SF167">
    <property type="entry name" value="RING FINGER PROTEIN 145"/>
    <property type="match status" value="1"/>
</dbReference>
<accession>A0A8C6Z121</accession>
<evidence type="ECO:0000256" key="4">
    <source>
        <dbReference type="PROSITE-ProRule" id="PRU00175"/>
    </source>
</evidence>
<proteinExistence type="predicted"/>
<dbReference type="GO" id="GO:0043161">
    <property type="term" value="P:proteasome-mediated ubiquitin-dependent protein catabolic process"/>
    <property type="evidence" value="ECO:0007669"/>
    <property type="project" value="TreeGrafter"/>
</dbReference>
<keyword evidence="1" id="KW-0479">Metal-binding</keyword>
<reference evidence="7" key="1">
    <citation type="submission" date="2025-08" db="UniProtKB">
        <authorList>
            <consortium name="Ensembl"/>
        </authorList>
    </citation>
    <scope>IDENTIFICATION</scope>
</reference>
<evidence type="ECO:0000256" key="5">
    <source>
        <dbReference type="SAM" id="MobiDB-lite"/>
    </source>
</evidence>
<keyword evidence="8" id="KW-1185">Reference proteome</keyword>
<keyword evidence="2 4" id="KW-0863">Zinc-finger</keyword>
<feature type="domain" description="RING-type" evidence="6">
    <location>
        <begin position="5"/>
        <end position="32"/>
    </location>
</feature>
<dbReference type="AlphaFoldDB" id="A0A8C6Z121"/>
<dbReference type="Pfam" id="PF13639">
    <property type="entry name" value="zf-RING_2"/>
    <property type="match status" value="1"/>
</dbReference>
<keyword evidence="3" id="KW-0862">Zinc</keyword>
<dbReference type="PROSITE" id="PS50089">
    <property type="entry name" value="ZF_RING_2"/>
    <property type="match status" value="1"/>
</dbReference>
<dbReference type="GO" id="GO:0008270">
    <property type="term" value="F:zinc ion binding"/>
    <property type="evidence" value="ECO:0007669"/>
    <property type="project" value="UniProtKB-KW"/>
</dbReference>
<evidence type="ECO:0000256" key="3">
    <source>
        <dbReference type="ARBA" id="ARBA00022833"/>
    </source>
</evidence>
<dbReference type="InterPro" id="IPR013083">
    <property type="entry name" value="Znf_RING/FYVE/PHD"/>
</dbReference>
<evidence type="ECO:0000313" key="8">
    <source>
        <dbReference type="Proteomes" id="UP000694420"/>
    </source>
</evidence>
<name>A0A8C6Z121_NOTPE</name>